<evidence type="ECO:0000256" key="1">
    <source>
        <dbReference type="ARBA" id="ARBA00004651"/>
    </source>
</evidence>
<name>A0AAI8AN82_MESHY</name>
<feature type="transmembrane region" description="Helical" evidence="12">
    <location>
        <begin position="30"/>
        <end position="55"/>
    </location>
</feature>
<dbReference type="GeneID" id="93248757"/>
<evidence type="ECO:0000256" key="9">
    <source>
        <dbReference type="ARBA" id="ARBA00023136"/>
    </source>
</evidence>
<evidence type="ECO:0000256" key="6">
    <source>
        <dbReference type="ARBA" id="ARBA00022989"/>
    </source>
</evidence>
<keyword evidence="8" id="KW-0406">Ion transport</keyword>
<keyword evidence="7" id="KW-0915">Sodium</keyword>
<keyword evidence="9 12" id="KW-0472">Membrane</keyword>
<dbReference type="Pfam" id="PF00474">
    <property type="entry name" value="SSF"/>
    <property type="match status" value="1"/>
</dbReference>
<dbReference type="AlphaFoldDB" id="A0AAI8AN82"/>
<comment type="similarity">
    <text evidence="2 11">Belongs to the sodium:solute symporter (SSF) (TC 2.A.21) family.</text>
</comment>
<dbReference type="Proteomes" id="UP000009399">
    <property type="component" value="Chromosome"/>
</dbReference>
<accession>A0AAI8AN82</accession>
<evidence type="ECO:0000256" key="3">
    <source>
        <dbReference type="ARBA" id="ARBA00022448"/>
    </source>
</evidence>
<evidence type="ECO:0000256" key="2">
    <source>
        <dbReference type="ARBA" id="ARBA00006434"/>
    </source>
</evidence>
<dbReference type="InterPro" id="IPR051163">
    <property type="entry name" value="Sodium:Solute_Symporter_SSF"/>
</dbReference>
<evidence type="ECO:0000256" key="11">
    <source>
        <dbReference type="RuleBase" id="RU362091"/>
    </source>
</evidence>
<feature type="transmembrane region" description="Helical" evidence="12">
    <location>
        <begin position="142"/>
        <end position="163"/>
    </location>
</feature>
<evidence type="ECO:0000256" key="12">
    <source>
        <dbReference type="SAM" id="Phobius"/>
    </source>
</evidence>
<keyword evidence="10" id="KW-0739">Sodium transport</keyword>
<keyword evidence="4" id="KW-1003">Cell membrane</keyword>
<protein>
    <submittedName>
        <fullName evidence="13">Sialic acid transporter</fullName>
    </submittedName>
</protein>
<keyword evidence="5 12" id="KW-0812">Transmembrane</keyword>
<dbReference type="PANTHER" id="PTHR42985">
    <property type="entry name" value="SODIUM-COUPLED MONOCARBOXYLATE TRANSPORTER"/>
    <property type="match status" value="1"/>
</dbReference>
<evidence type="ECO:0000256" key="7">
    <source>
        <dbReference type="ARBA" id="ARBA00023053"/>
    </source>
</evidence>
<dbReference type="PROSITE" id="PS50283">
    <property type="entry name" value="NA_SOLUT_SYMP_3"/>
    <property type="match status" value="1"/>
</dbReference>
<evidence type="ECO:0000256" key="8">
    <source>
        <dbReference type="ARBA" id="ARBA00023065"/>
    </source>
</evidence>
<dbReference type="PANTHER" id="PTHR42985:SF40">
    <property type="entry name" value="LD47995P-RELATED"/>
    <property type="match status" value="1"/>
</dbReference>
<keyword evidence="6 12" id="KW-1133">Transmembrane helix</keyword>
<evidence type="ECO:0000313" key="13">
    <source>
        <dbReference type="EMBL" id="AFX74573.1"/>
    </source>
</evidence>
<feature type="transmembrane region" description="Helical" evidence="12">
    <location>
        <begin position="82"/>
        <end position="105"/>
    </location>
</feature>
<evidence type="ECO:0000256" key="4">
    <source>
        <dbReference type="ARBA" id="ARBA00022475"/>
    </source>
</evidence>
<organism evidence="13 14">
    <name type="scientific">Mesomycoplasma hyorhinis SK76</name>
    <dbReference type="NCBI Taxonomy" id="1118964"/>
    <lineage>
        <taxon>Bacteria</taxon>
        <taxon>Bacillati</taxon>
        <taxon>Mycoplasmatota</taxon>
        <taxon>Mycoplasmoidales</taxon>
        <taxon>Metamycoplasmataceae</taxon>
        <taxon>Mesomycoplasma</taxon>
    </lineage>
</organism>
<comment type="subcellular location">
    <subcellularLocation>
        <location evidence="1">Cell membrane</location>
        <topology evidence="1">Multi-pass membrane protein</topology>
    </subcellularLocation>
</comment>
<dbReference type="Gene3D" id="1.20.1730.10">
    <property type="entry name" value="Sodium/glucose cotransporter"/>
    <property type="match status" value="1"/>
</dbReference>
<dbReference type="RefSeq" id="WP_015084278.1">
    <property type="nucleotide sequence ID" value="NC_019552.1"/>
</dbReference>
<feature type="transmembrane region" description="Helical" evidence="12">
    <location>
        <begin position="169"/>
        <end position="193"/>
    </location>
</feature>
<dbReference type="InterPro" id="IPR038377">
    <property type="entry name" value="Na/Glc_symporter_sf"/>
</dbReference>
<dbReference type="GO" id="GO:0005886">
    <property type="term" value="C:plasma membrane"/>
    <property type="evidence" value="ECO:0007669"/>
    <property type="project" value="UniProtKB-SubCell"/>
</dbReference>
<reference evidence="13 14" key="1">
    <citation type="journal article" date="2013" name="Genome Announc.">
        <title>Complete Genome Sequence of Mycoplasma hyorhinis Strain SK76.</title>
        <authorList>
            <person name="Goodison S."/>
            <person name="Urquidi V."/>
            <person name="Kumar D."/>
            <person name="Reyes L."/>
            <person name="Rosser C.J."/>
        </authorList>
    </citation>
    <scope>NUCLEOTIDE SEQUENCE [LARGE SCALE GENOMIC DNA]</scope>
    <source>
        <strain evidence="13 14">SK76</strain>
    </source>
</reference>
<sequence length="306" mass="34259">MKILFTHTASQDIVQRYKTGHNIGSVIKSIYINVILVLVTIIIFYGVGSMLYTYYSSKGYDVDDRTAISTIVQVKNAANNQLLSYFIISVLPIGISGLILSSVFAASQSTISSSLNSLVTTIIVDFWKYFWPKTSDKTLNLYSKILIVVFGAFGFLVAALLIYTKEGNIINYFLSIIGLFAAPVAGTFILGIFTKKTNWKGALSGLICGFAVSLPLWIMTQRFIPRQARINLGPAWITIISFVISLGIGYLSSFLFALDMVDKSIVNLSIWTKTTEFNTLLKLEKEIYKKKKCYKKHNKDKKNLRI</sequence>
<dbReference type="GO" id="GO:0006814">
    <property type="term" value="P:sodium ion transport"/>
    <property type="evidence" value="ECO:0007669"/>
    <property type="project" value="UniProtKB-KW"/>
</dbReference>
<dbReference type="GO" id="GO:0015293">
    <property type="term" value="F:symporter activity"/>
    <property type="evidence" value="ECO:0007669"/>
    <property type="project" value="TreeGrafter"/>
</dbReference>
<evidence type="ECO:0000256" key="10">
    <source>
        <dbReference type="ARBA" id="ARBA00023201"/>
    </source>
</evidence>
<evidence type="ECO:0000256" key="5">
    <source>
        <dbReference type="ARBA" id="ARBA00022692"/>
    </source>
</evidence>
<gene>
    <name evidence="13" type="ORF">MOS_670</name>
</gene>
<keyword evidence="3" id="KW-0813">Transport</keyword>
<proteinExistence type="inferred from homology"/>
<dbReference type="EMBL" id="CP003914">
    <property type="protein sequence ID" value="AFX74573.1"/>
    <property type="molecule type" value="Genomic_DNA"/>
</dbReference>
<evidence type="ECO:0000313" key="14">
    <source>
        <dbReference type="Proteomes" id="UP000009399"/>
    </source>
</evidence>
<dbReference type="InterPro" id="IPR001734">
    <property type="entry name" value="Na/solute_symporter"/>
</dbReference>
<feature type="transmembrane region" description="Helical" evidence="12">
    <location>
        <begin position="236"/>
        <end position="258"/>
    </location>
</feature>
<dbReference type="KEGG" id="mhs:MOS_670"/>
<feature type="transmembrane region" description="Helical" evidence="12">
    <location>
        <begin position="205"/>
        <end position="224"/>
    </location>
</feature>